<sequence length="109" mass="12429">MRLQLGIKDECMAYPKNDLLMTKDSRNLLVMKSSRYSRCILTTVDPSTGTKNSDTQPLKKLREFRLAPEGPMRQQFKDLPIFGVNAAVDQPGYIHVGQTVYARYKKSAF</sequence>
<dbReference type="EMBL" id="WIXE01021058">
    <property type="protein sequence ID" value="KAK5968745.1"/>
    <property type="molecule type" value="Genomic_DNA"/>
</dbReference>
<evidence type="ECO:0000313" key="3">
    <source>
        <dbReference type="Proteomes" id="UP001331761"/>
    </source>
</evidence>
<dbReference type="InterPro" id="IPR005302">
    <property type="entry name" value="MoCF_Sase_C"/>
</dbReference>
<feature type="domain" description="MOSC" evidence="1">
    <location>
        <begin position="1"/>
        <end position="103"/>
    </location>
</feature>
<dbReference type="PROSITE" id="PS51340">
    <property type="entry name" value="MOSC"/>
    <property type="match status" value="1"/>
</dbReference>
<proteinExistence type="predicted"/>
<keyword evidence="3" id="KW-1185">Reference proteome</keyword>
<name>A0AAN8EXA1_TRICO</name>
<dbReference type="GO" id="GO:0003824">
    <property type="term" value="F:catalytic activity"/>
    <property type="evidence" value="ECO:0007669"/>
    <property type="project" value="InterPro"/>
</dbReference>
<evidence type="ECO:0000259" key="1">
    <source>
        <dbReference type="PROSITE" id="PS51340"/>
    </source>
</evidence>
<gene>
    <name evidence="2" type="ORF">GCK32_018187</name>
</gene>
<comment type="caution">
    <text evidence="2">The sequence shown here is derived from an EMBL/GenBank/DDBJ whole genome shotgun (WGS) entry which is preliminary data.</text>
</comment>
<reference evidence="2 3" key="1">
    <citation type="submission" date="2019-10" db="EMBL/GenBank/DDBJ databases">
        <title>Assembly and Annotation for the nematode Trichostrongylus colubriformis.</title>
        <authorList>
            <person name="Martin J."/>
        </authorList>
    </citation>
    <scope>NUCLEOTIDE SEQUENCE [LARGE SCALE GENOMIC DNA]</scope>
    <source>
        <strain evidence="2">G859</strain>
        <tissue evidence="2">Whole worm</tissue>
    </source>
</reference>
<protein>
    <submittedName>
        <fullName evidence="2">MOSC domain-containing protein</fullName>
    </submittedName>
</protein>
<accession>A0AAN8EXA1</accession>
<evidence type="ECO:0000313" key="2">
    <source>
        <dbReference type="EMBL" id="KAK5968745.1"/>
    </source>
</evidence>
<dbReference type="AlphaFoldDB" id="A0AAN8EXA1"/>
<dbReference type="Proteomes" id="UP001331761">
    <property type="component" value="Unassembled WGS sequence"/>
</dbReference>
<dbReference type="GO" id="GO:0030151">
    <property type="term" value="F:molybdenum ion binding"/>
    <property type="evidence" value="ECO:0007669"/>
    <property type="project" value="InterPro"/>
</dbReference>
<organism evidence="2 3">
    <name type="scientific">Trichostrongylus colubriformis</name>
    <name type="common">Black scour worm</name>
    <dbReference type="NCBI Taxonomy" id="6319"/>
    <lineage>
        <taxon>Eukaryota</taxon>
        <taxon>Metazoa</taxon>
        <taxon>Ecdysozoa</taxon>
        <taxon>Nematoda</taxon>
        <taxon>Chromadorea</taxon>
        <taxon>Rhabditida</taxon>
        <taxon>Rhabditina</taxon>
        <taxon>Rhabditomorpha</taxon>
        <taxon>Strongyloidea</taxon>
        <taxon>Trichostrongylidae</taxon>
        <taxon>Trichostrongylus</taxon>
    </lineage>
</organism>
<dbReference type="GO" id="GO:0030170">
    <property type="term" value="F:pyridoxal phosphate binding"/>
    <property type="evidence" value="ECO:0007669"/>
    <property type="project" value="InterPro"/>
</dbReference>